<protein>
    <submittedName>
        <fullName evidence="2">Uncharacterized protein</fullName>
    </submittedName>
</protein>
<reference evidence="2" key="1">
    <citation type="journal article" date="2021" name="Sci. Rep.">
        <title>Diploid genomic architecture of Nitzschia inconspicua, an elite biomass production diatom.</title>
        <authorList>
            <person name="Oliver A."/>
            <person name="Podell S."/>
            <person name="Pinowska A."/>
            <person name="Traller J.C."/>
            <person name="Smith S.R."/>
            <person name="McClure R."/>
            <person name="Beliaev A."/>
            <person name="Bohutskyi P."/>
            <person name="Hill E.A."/>
            <person name="Rabines A."/>
            <person name="Zheng H."/>
            <person name="Allen L.Z."/>
            <person name="Kuo A."/>
            <person name="Grigoriev I.V."/>
            <person name="Allen A.E."/>
            <person name="Hazlebeck D."/>
            <person name="Allen E.E."/>
        </authorList>
    </citation>
    <scope>NUCLEOTIDE SEQUENCE</scope>
    <source>
        <strain evidence="2">Hildebrandi</strain>
    </source>
</reference>
<evidence type="ECO:0000256" key="1">
    <source>
        <dbReference type="SAM" id="MobiDB-lite"/>
    </source>
</evidence>
<evidence type="ECO:0000313" key="2">
    <source>
        <dbReference type="EMBL" id="KAG7336488.1"/>
    </source>
</evidence>
<organism evidence="2 3">
    <name type="scientific">Nitzschia inconspicua</name>
    <dbReference type="NCBI Taxonomy" id="303405"/>
    <lineage>
        <taxon>Eukaryota</taxon>
        <taxon>Sar</taxon>
        <taxon>Stramenopiles</taxon>
        <taxon>Ochrophyta</taxon>
        <taxon>Bacillariophyta</taxon>
        <taxon>Bacillariophyceae</taxon>
        <taxon>Bacillariophycidae</taxon>
        <taxon>Bacillariales</taxon>
        <taxon>Bacillariaceae</taxon>
        <taxon>Nitzschia</taxon>
    </lineage>
</organism>
<accession>A0A9K3K3V7</accession>
<dbReference type="AlphaFoldDB" id="A0A9K3K3V7"/>
<dbReference type="EMBL" id="JAGRRH010000122">
    <property type="protein sequence ID" value="KAG7336488.1"/>
    <property type="molecule type" value="Genomic_DNA"/>
</dbReference>
<reference evidence="2" key="2">
    <citation type="submission" date="2021-04" db="EMBL/GenBank/DDBJ databases">
        <authorList>
            <person name="Podell S."/>
        </authorList>
    </citation>
    <scope>NUCLEOTIDE SEQUENCE</scope>
    <source>
        <strain evidence="2">Hildebrandi</strain>
    </source>
</reference>
<feature type="compositionally biased region" description="Polar residues" evidence="1">
    <location>
        <begin position="1"/>
        <end position="12"/>
    </location>
</feature>
<sequence length="85" mass="9296">MPSETSISSRNKSPGIKSSDLHQSPHRQTVRCFRDNLPRFGYEPIAHVRSNIVQYPPICPSVSGHPCYPVSLGGPTPNGVIEAKI</sequence>
<evidence type="ECO:0000313" key="3">
    <source>
        <dbReference type="Proteomes" id="UP000693970"/>
    </source>
</evidence>
<comment type="caution">
    <text evidence="2">The sequence shown here is derived from an EMBL/GenBank/DDBJ whole genome shotgun (WGS) entry which is preliminary data.</text>
</comment>
<feature type="region of interest" description="Disordered" evidence="1">
    <location>
        <begin position="1"/>
        <end position="29"/>
    </location>
</feature>
<keyword evidence="3" id="KW-1185">Reference proteome</keyword>
<gene>
    <name evidence="2" type="ORF">IV203_038833</name>
</gene>
<name>A0A9K3K3V7_9STRA</name>
<dbReference type="Proteomes" id="UP000693970">
    <property type="component" value="Unassembled WGS sequence"/>
</dbReference>
<proteinExistence type="predicted"/>